<evidence type="ECO:0000256" key="10">
    <source>
        <dbReference type="SAM" id="Phobius"/>
    </source>
</evidence>
<dbReference type="InterPro" id="IPR053896">
    <property type="entry name" value="BTN3A2-like_Ig-C"/>
</dbReference>
<feature type="signal peptide" evidence="11">
    <location>
        <begin position="1"/>
        <end position="16"/>
    </location>
</feature>
<evidence type="ECO:0000256" key="5">
    <source>
        <dbReference type="ARBA" id="ARBA00022989"/>
    </source>
</evidence>
<dbReference type="SMART" id="SM00409">
    <property type="entry name" value="IG"/>
    <property type="match status" value="1"/>
</dbReference>
<dbReference type="Pfam" id="PF00622">
    <property type="entry name" value="SPRY"/>
    <property type="match status" value="1"/>
</dbReference>
<feature type="domain" description="Ig-like" evidence="13">
    <location>
        <begin position="142"/>
        <end position="219"/>
    </location>
</feature>
<evidence type="ECO:0008006" key="16">
    <source>
        <dbReference type="Google" id="ProtNLM"/>
    </source>
</evidence>
<evidence type="ECO:0000313" key="15">
    <source>
        <dbReference type="Proteomes" id="UP000593565"/>
    </source>
</evidence>
<dbReference type="InterPro" id="IPR003879">
    <property type="entry name" value="Butyrophylin_SPRY"/>
</dbReference>
<dbReference type="PROSITE" id="PS50835">
    <property type="entry name" value="IG_LIKE"/>
    <property type="match status" value="2"/>
</dbReference>
<dbReference type="GO" id="GO:0009897">
    <property type="term" value="C:external side of plasma membrane"/>
    <property type="evidence" value="ECO:0007669"/>
    <property type="project" value="TreeGrafter"/>
</dbReference>
<dbReference type="GO" id="GO:0005102">
    <property type="term" value="F:signaling receptor binding"/>
    <property type="evidence" value="ECO:0007669"/>
    <property type="project" value="TreeGrafter"/>
</dbReference>
<dbReference type="InterPro" id="IPR043136">
    <property type="entry name" value="B30.2/SPRY_sf"/>
</dbReference>
<comment type="caution">
    <text evidence="14">The sequence shown here is derived from an EMBL/GenBank/DDBJ whole genome shotgun (WGS) entry which is preliminary data.</text>
</comment>
<dbReference type="SUPFAM" id="SSF48726">
    <property type="entry name" value="Immunoglobulin"/>
    <property type="match status" value="2"/>
</dbReference>
<proteinExistence type="inferred from homology"/>
<keyword evidence="7" id="KW-1015">Disulfide bond</keyword>
<dbReference type="InterPro" id="IPR003599">
    <property type="entry name" value="Ig_sub"/>
</dbReference>
<evidence type="ECO:0000256" key="4">
    <source>
        <dbReference type="ARBA" id="ARBA00022729"/>
    </source>
</evidence>
<feature type="domain" description="B30.2/SPRY" evidence="12">
    <location>
        <begin position="306"/>
        <end position="490"/>
    </location>
</feature>
<dbReference type="Pfam" id="PF22705">
    <property type="entry name" value="C2-set_3"/>
    <property type="match status" value="1"/>
</dbReference>
<dbReference type="PRINTS" id="PR01407">
    <property type="entry name" value="BUTYPHLNCDUF"/>
</dbReference>
<dbReference type="SMART" id="SM00406">
    <property type="entry name" value="IGv"/>
    <property type="match status" value="1"/>
</dbReference>
<dbReference type="InterPro" id="IPR050504">
    <property type="entry name" value="IgSF_BTN/MOG"/>
</dbReference>
<feature type="transmembrane region" description="Helical" evidence="10">
    <location>
        <begin position="227"/>
        <end position="249"/>
    </location>
</feature>
<protein>
    <recommendedName>
        <fullName evidence="16">Butyrophilin subfamily 1 member A1-like</fullName>
    </recommendedName>
</protein>
<dbReference type="PANTHER" id="PTHR24100:SF149">
    <property type="entry name" value="BG-LIKE ANTIGEN 1-RELATED"/>
    <property type="match status" value="1"/>
</dbReference>
<dbReference type="FunFam" id="2.60.40.10:FF:000142">
    <property type="entry name" value="V-set domain-containing T-cell activation inhibitor 1"/>
    <property type="match status" value="1"/>
</dbReference>
<dbReference type="PANTHER" id="PTHR24100">
    <property type="entry name" value="BUTYROPHILIN"/>
    <property type="match status" value="1"/>
</dbReference>
<comment type="similarity">
    <text evidence="2">Belongs to the immunoglobulin superfamily. BTN/MOG family.</text>
</comment>
<keyword evidence="15" id="KW-1185">Reference proteome</keyword>
<dbReference type="InterPro" id="IPR013783">
    <property type="entry name" value="Ig-like_fold"/>
</dbReference>
<dbReference type="Proteomes" id="UP000593565">
    <property type="component" value="Unassembled WGS sequence"/>
</dbReference>
<evidence type="ECO:0000313" key="14">
    <source>
        <dbReference type="EMBL" id="KAF4071684.1"/>
    </source>
</evidence>
<keyword evidence="3 10" id="KW-0812">Transmembrane</keyword>
<dbReference type="SUPFAM" id="SSF49899">
    <property type="entry name" value="Concanavalin A-like lectins/glucanases"/>
    <property type="match status" value="1"/>
</dbReference>
<dbReference type="InterPro" id="IPR001870">
    <property type="entry name" value="B30.2/SPRY"/>
</dbReference>
<dbReference type="PROSITE" id="PS50188">
    <property type="entry name" value="B302_SPRY"/>
    <property type="match status" value="1"/>
</dbReference>
<dbReference type="GO" id="GO:0001817">
    <property type="term" value="P:regulation of cytokine production"/>
    <property type="evidence" value="ECO:0007669"/>
    <property type="project" value="TreeGrafter"/>
</dbReference>
<dbReference type="InterPro" id="IPR036179">
    <property type="entry name" value="Ig-like_dom_sf"/>
</dbReference>
<gene>
    <name evidence="14" type="ORF">AMELA_G00276090</name>
</gene>
<dbReference type="GO" id="GO:0050852">
    <property type="term" value="P:T cell receptor signaling pathway"/>
    <property type="evidence" value="ECO:0007669"/>
    <property type="project" value="TreeGrafter"/>
</dbReference>
<evidence type="ECO:0000259" key="12">
    <source>
        <dbReference type="PROSITE" id="PS50188"/>
    </source>
</evidence>
<comment type="subcellular location">
    <subcellularLocation>
        <location evidence="1">Membrane</location>
        <topology evidence="1">Single-pass type I membrane protein</topology>
    </subcellularLocation>
</comment>
<dbReference type="EMBL" id="JAAGNN010000027">
    <property type="protein sequence ID" value="KAF4071684.1"/>
    <property type="molecule type" value="Genomic_DNA"/>
</dbReference>
<organism evidence="14 15">
    <name type="scientific">Ameiurus melas</name>
    <name type="common">Black bullhead</name>
    <name type="synonym">Silurus melas</name>
    <dbReference type="NCBI Taxonomy" id="219545"/>
    <lineage>
        <taxon>Eukaryota</taxon>
        <taxon>Metazoa</taxon>
        <taxon>Chordata</taxon>
        <taxon>Craniata</taxon>
        <taxon>Vertebrata</taxon>
        <taxon>Euteleostomi</taxon>
        <taxon>Actinopterygii</taxon>
        <taxon>Neopterygii</taxon>
        <taxon>Teleostei</taxon>
        <taxon>Ostariophysi</taxon>
        <taxon>Siluriformes</taxon>
        <taxon>Ictaluridae</taxon>
        <taxon>Ameiurus</taxon>
    </lineage>
</organism>
<evidence type="ECO:0000256" key="9">
    <source>
        <dbReference type="ARBA" id="ARBA00023319"/>
    </source>
</evidence>
<evidence type="ECO:0000256" key="6">
    <source>
        <dbReference type="ARBA" id="ARBA00023136"/>
    </source>
</evidence>
<dbReference type="Gene3D" id="2.60.120.920">
    <property type="match status" value="1"/>
</dbReference>
<dbReference type="Gene3D" id="2.60.40.10">
    <property type="entry name" value="Immunoglobulins"/>
    <property type="match status" value="2"/>
</dbReference>
<dbReference type="InterPro" id="IPR003877">
    <property type="entry name" value="SPRY_dom"/>
</dbReference>
<name>A0A7J5ZLW6_AMEME</name>
<evidence type="ECO:0000256" key="7">
    <source>
        <dbReference type="ARBA" id="ARBA00023157"/>
    </source>
</evidence>
<sequence>MTLKLFLSLFSTLSEFSVVTPNASVSALLGSSVVLPCGLSPSLNARTFEVRWFKNGDINNLVLLYQDQKVQENVRTEYRDRVSLIGELDKGNVSLKLDNLKTVDRGEYTCFVKSISWYDKHSMNLLVKALGSTPLLSYYEAGENVNVTCTSGGWLPKPTLTWRNNEGRELPDSHAYYRTGSEGLMNVSSWLLISLSDLEWISCTVGLNHQEVRESRIVPHKGFWREAFITTLVLSLTVLITFTVLLILFRKVLLRNCSSHKDEKAAADSPESLPAEKVPLNAPENATENITENTTKNATVNTTANTTRGISSTEEPSLKDRYKVSLTLDPSTAHRSIRVTAGWKRVHCIQPNTDCESKFPHVVSKEELGSGQHYWEVLIWDRTSAAKRKSSWCVGVTQKPHSENVLRALCYEEETGLYPNTDEINKIPFKYNMTRLGLYLNCERNTLSFYNADKTSYSHLHTFNNIPHATYFALFSPGVKDVNNPLRIVN</sequence>
<evidence type="ECO:0000259" key="13">
    <source>
        <dbReference type="PROSITE" id="PS50835"/>
    </source>
</evidence>
<dbReference type="GO" id="GO:0050863">
    <property type="term" value="P:regulation of T cell activation"/>
    <property type="evidence" value="ECO:0007669"/>
    <property type="project" value="UniProtKB-ARBA"/>
</dbReference>
<keyword evidence="5 10" id="KW-1133">Transmembrane helix</keyword>
<dbReference type="InterPro" id="IPR013320">
    <property type="entry name" value="ConA-like_dom_sf"/>
</dbReference>
<keyword evidence="9" id="KW-0393">Immunoglobulin domain</keyword>
<feature type="domain" description="Ig-like" evidence="13">
    <location>
        <begin position="14"/>
        <end position="112"/>
    </location>
</feature>
<evidence type="ECO:0000256" key="3">
    <source>
        <dbReference type="ARBA" id="ARBA00022692"/>
    </source>
</evidence>
<dbReference type="AlphaFoldDB" id="A0A7J5ZLW6"/>
<keyword evidence="4 11" id="KW-0732">Signal</keyword>
<dbReference type="Pfam" id="PF07686">
    <property type="entry name" value="V-set"/>
    <property type="match status" value="1"/>
</dbReference>
<dbReference type="InterPro" id="IPR007110">
    <property type="entry name" value="Ig-like_dom"/>
</dbReference>
<feature type="chain" id="PRO_5029702443" description="Butyrophilin subfamily 1 member A1-like" evidence="11">
    <location>
        <begin position="17"/>
        <end position="490"/>
    </location>
</feature>
<dbReference type="GO" id="GO:1903037">
    <property type="term" value="P:regulation of leukocyte cell-cell adhesion"/>
    <property type="evidence" value="ECO:0007669"/>
    <property type="project" value="UniProtKB-ARBA"/>
</dbReference>
<evidence type="ECO:0000256" key="8">
    <source>
        <dbReference type="ARBA" id="ARBA00023180"/>
    </source>
</evidence>
<evidence type="ECO:0000256" key="1">
    <source>
        <dbReference type="ARBA" id="ARBA00004479"/>
    </source>
</evidence>
<reference evidence="14 15" key="1">
    <citation type="submission" date="2020-02" db="EMBL/GenBank/DDBJ databases">
        <title>A chromosome-scale genome assembly of the black bullhead catfish (Ameiurus melas).</title>
        <authorList>
            <person name="Wen M."/>
            <person name="Zham M."/>
            <person name="Cabau C."/>
            <person name="Klopp C."/>
            <person name="Donnadieu C."/>
            <person name="Roques C."/>
            <person name="Bouchez O."/>
            <person name="Lampietro C."/>
            <person name="Jouanno E."/>
            <person name="Herpin A."/>
            <person name="Louis A."/>
            <person name="Berthelot C."/>
            <person name="Parey E."/>
            <person name="Roest-Crollius H."/>
            <person name="Braasch I."/>
            <person name="Postlethwait J."/>
            <person name="Robinson-Rechavi M."/>
            <person name="Echchiki A."/>
            <person name="Begum T."/>
            <person name="Montfort J."/>
            <person name="Schartl M."/>
            <person name="Bobe J."/>
            <person name="Guiguen Y."/>
        </authorList>
    </citation>
    <scope>NUCLEOTIDE SEQUENCE [LARGE SCALE GENOMIC DNA]</scope>
    <source>
        <strain evidence="14">M_S1</strain>
        <tissue evidence="14">Blood</tissue>
    </source>
</reference>
<dbReference type="InterPro" id="IPR013106">
    <property type="entry name" value="Ig_V-set"/>
</dbReference>
<accession>A0A7J5ZLW6</accession>
<keyword evidence="6 10" id="KW-0472">Membrane</keyword>
<keyword evidence="8" id="KW-0325">Glycoprotein</keyword>
<evidence type="ECO:0000256" key="2">
    <source>
        <dbReference type="ARBA" id="ARBA00007591"/>
    </source>
</evidence>
<evidence type="ECO:0000256" key="11">
    <source>
        <dbReference type="SAM" id="SignalP"/>
    </source>
</evidence>